<evidence type="ECO:0000256" key="9">
    <source>
        <dbReference type="ARBA" id="ARBA00022921"/>
    </source>
</evidence>
<dbReference type="GO" id="GO:0005783">
    <property type="term" value="C:endoplasmic reticulum"/>
    <property type="evidence" value="ECO:0007669"/>
    <property type="project" value="TreeGrafter"/>
</dbReference>
<keyword evidence="8" id="KW-1114">Inhibition of host interferon signaling pathway by virus</keyword>
<evidence type="ECO:0000313" key="16">
    <source>
        <dbReference type="Proteomes" id="UP001153712"/>
    </source>
</evidence>
<keyword evidence="11" id="KW-0899">Viral immunoevasion</keyword>
<comment type="subunit">
    <text evidence="4">Interacts (via C-terminus) with host PPP1CB.</text>
</comment>
<dbReference type="GO" id="GO:0051246">
    <property type="term" value="P:regulation of protein metabolic process"/>
    <property type="evidence" value="ECO:0007669"/>
    <property type="project" value="UniProtKB-ARBA"/>
</dbReference>
<evidence type="ECO:0000256" key="2">
    <source>
        <dbReference type="ARBA" id="ARBA00007512"/>
    </source>
</evidence>
<dbReference type="InterPro" id="IPR051254">
    <property type="entry name" value="PPP1R15"/>
</dbReference>
<keyword evidence="7" id="KW-1090">Inhibition of host innate immune response by virus</keyword>
<evidence type="ECO:0000256" key="5">
    <source>
        <dbReference type="ARBA" id="ARBA00019072"/>
    </source>
</evidence>
<dbReference type="PANTHER" id="PTHR16489:SF12">
    <property type="entry name" value="GH11727P"/>
    <property type="match status" value="1"/>
</dbReference>
<feature type="compositionally biased region" description="Basic residues" evidence="13">
    <location>
        <begin position="115"/>
        <end position="135"/>
    </location>
</feature>
<evidence type="ECO:0000313" key="15">
    <source>
        <dbReference type="EMBL" id="CAG9861320.1"/>
    </source>
</evidence>
<dbReference type="GO" id="GO:0019888">
    <property type="term" value="F:protein phosphatase regulator activity"/>
    <property type="evidence" value="ECO:0007669"/>
    <property type="project" value="TreeGrafter"/>
</dbReference>
<evidence type="ECO:0000256" key="6">
    <source>
        <dbReference type="ARBA" id="ARBA00022581"/>
    </source>
</evidence>
<gene>
    <name evidence="15" type="ORF">PHYEVI_LOCUS7662</name>
</gene>
<dbReference type="InterPro" id="IPR019523">
    <property type="entry name" value="Prot_Pase1_reg-su15A/B_C"/>
</dbReference>
<sequence>MWNIPKSIAPILAPFKTQKRELASFSIPHAAIHSDKVFKNPNFVNNHPNVHCSYSSTNPICRAVHNFCQDSDTTDSVIENPCTGNHTNFSRKPTEDLEVETAHRSPITRSSFNTSRKRSKKSRKNRRKKSLKQNSKRINEMMDVDSEMDTSMNRCDNLTCPASPKSLQLSDFLVEFTEIPARPIRPEQELYTFISISPPSNGRLFNRERELSVCESEDSFIVFDSGTDEELKFSESENETDSDTEDSSDDSDVDDDFDSSNSVVPCKRVRFADKEDLCEIHPMVQWSFAYRSARKGPWEEYARDRERFNKRISRTEQILGPVFNRQHRENVYKERFDRESVEK</sequence>
<feature type="compositionally biased region" description="Basic and acidic residues" evidence="13">
    <location>
        <begin position="92"/>
        <end position="103"/>
    </location>
</feature>
<reference evidence="15" key="1">
    <citation type="submission" date="2022-01" db="EMBL/GenBank/DDBJ databases">
        <authorList>
            <person name="King R."/>
        </authorList>
    </citation>
    <scope>NUCLEOTIDE SEQUENCE</scope>
</reference>
<dbReference type="GO" id="GO:0034976">
    <property type="term" value="P:response to endoplasmic reticulum stress"/>
    <property type="evidence" value="ECO:0007669"/>
    <property type="project" value="TreeGrafter"/>
</dbReference>
<keyword evidence="9" id="KW-0426">Late protein</keyword>
<evidence type="ECO:0000256" key="7">
    <source>
        <dbReference type="ARBA" id="ARBA00022632"/>
    </source>
</evidence>
<feature type="compositionally biased region" description="Polar residues" evidence="13">
    <location>
        <begin position="82"/>
        <end position="91"/>
    </location>
</feature>
<evidence type="ECO:0000256" key="13">
    <source>
        <dbReference type="SAM" id="MobiDB-lite"/>
    </source>
</evidence>
<organism evidence="15 16">
    <name type="scientific">Phyllotreta striolata</name>
    <name type="common">Striped flea beetle</name>
    <name type="synonym">Crioceris striolata</name>
    <dbReference type="NCBI Taxonomy" id="444603"/>
    <lineage>
        <taxon>Eukaryota</taxon>
        <taxon>Metazoa</taxon>
        <taxon>Ecdysozoa</taxon>
        <taxon>Arthropoda</taxon>
        <taxon>Hexapoda</taxon>
        <taxon>Insecta</taxon>
        <taxon>Pterygota</taxon>
        <taxon>Neoptera</taxon>
        <taxon>Endopterygota</taxon>
        <taxon>Coleoptera</taxon>
        <taxon>Polyphaga</taxon>
        <taxon>Cucujiformia</taxon>
        <taxon>Chrysomeloidea</taxon>
        <taxon>Chrysomelidae</taxon>
        <taxon>Galerucinae</taxon>
        <taxon>Alticini</taxon>
        <taxon>Phyllotreta</taxon>
    </lineage>
</organism>
<feature type="domain" description="Protein phosphatase 1 regulatory subunit 15A/B C-terminal" evidence="14">
    <location>
        <begin position="293"/>
        <end position="333"/>
    </location>
</feature>
<accession>A0A9N9XTG3</accession>
<dbReference type="EMBL" id="OU900097">
    <property type="protein sequence ID" value="CAG9861320.1"/>
    <property type="molecule type" value="Genomic_DNA"/>
</dbReference>
<keyword evidence="16" id="KW-1185">Reference proteome</keyword>
<protein>
    <recommendedName>
        <fullName evidence="5">Protein DP71L</fullName>
    </recommendedName>
    <alternativeName>
        <fullName evidence="12">MyD116 homolog</fullName>
    </alternativeName>
</protein>
<dbReference type="GO" id="GO:0039502">
    <property type="term" value="P:symbiont-mediated suppression of host type I interferon-mediated signaling pathway"/>
    <property type="evidence" value="ECO:0007669"/>
    <property type="project" value="UniProtKB-KW"/>
</dbReference>
<feature type="region of interest" description="Disordered" evidence="13">
    <location>
        <begin position="229"/>
        <end position="261"/>
    </location>
</feature>
<keyword evidence="10" id="KW-0922">Interferon antiviral system evasion</keyword>
<dbReference type="OrthoDB" id="5976067at2759"/>
<feature type="compositionally biased region" description="Acidic residues" evidence="13">
    <location>
        <begin position="236"/>
        <end position="258"/>
    </location>
</feature>
<proteinExistence type="inferred from homology"/>
<name>A0A9N9XTG3_PHYSR</name>
<evidence type="ECO:0000256" key="3">
    <source>
        <dbReference type="ARBA" id="ARBA00010161"/>
    </source>
</evidence>
<evidence type="ECO:0000256" key="4">
    <source>
        <dbReference type="ARBA" id="ARBA00011204"/>
    </source>
</evidence>
<evidence type="ECO:0000259" key="14">
    <source>
        <dbReference type="Pfam" id="PF10488"/>
    </source>
</evidence>
<evidence type="ECO:0000256" key="1">
    <source>
        <dbReference type="ARBA" id="ARBA00003756"/>
    </source>
</evidence>
<comment type="function">
    <text evidence="1">Interacts with the host phosphatase PP1 catalytic subunit (PPP1CB) and recruits it to dephosphorylate EIF2S1/eIF2alpha and therefore restores the host translation that has been shut-down by the host. Also inhibits the EIF2S1/eIF2alpha-ATF4-DDIT3/CHOP pathway.</text>
</comment>
<dbReference type="AlphaFoldDB" id="A0A9N9XTG3"/>
<dbReference type="Proteomes" id="UP001153712">
    <property type="component" value="Chromosome 4"/>
</dbReference>
<evidence type="ECO:0000256" key="11">
    <source>
        <dbReference type="ARBA" id="ARBA00023280"/>
    </source>
</evidence>
<keyword evidence="6" id="KW-0945">Host-virus interaction</keyword>
<dbReference type="GO" id="GO:0000164">
    <property type="term" value="C:protein phosphatase type 1 complex"/>
    <property type="evidence" value="ECO:0007669"/>
    <property type="project" value="TreeGrafter"/>
</dbReference>
<evidence type="ECO:0000256" key="8">
    <source>
        <dbReference type="ARBA" id="ARBA00022830"/>
    </source>
</evidence>
<comment type="similarity">
    <text evidence="3">Belongs to the PPP1R15 family.</text>
</comment>
<comment type="similarity">
    <text evidence="2">Belongs to the asfivirus DP71L family.</text>
</comment>
<dbReference type="PANTHER" id="PTHR16489">
    <property type="entry name" value="GH11727P"/>
    <property type="match status" value="1"/>
</dbReference>
<evidence type="ECO:0000256" key="12">
    <source>
        <dbReference type="ARBA" id="ARBA00031298"/>
    </source>
</evidence>
<dbReference type="Pfam" id="PF10488">
    <property type="entry name" value="PP1c_bdg"/>
    <property type="match status" value="1"/>
</dbReference>
<evidence type="ECO:0000256" key="10">
    <source>
        <dbReference type="ARBA" id="ARBA00023258"/>
    </source>
</evidence>
<feature type="region of interest" description="Disordered" evidence="13">
    <location>
        <begin position="82"/>
        <end position="140"/>
    </location>
</feature>